<dbReference type="RefSeq" id="WP_345468223.1">
    <property type="nucleotide sequence ID" value="NZ_BAABRP010000028.1"/>
</dbReference>
<sequence length="379" mass="40492">MSLRFRTVSEIGTPPAIEWVWEGHIARGYVTMLGGPGGVGKSALVASLEVAVLSGLPFLGGQTMQGPIIHADFDTDARAQIPWLERALVGQGVSHDVLQHITYVDSESGGFMDEVGLAALRAHIIQTGAVLIVIDAFTSAFPMIRANDAGEVMQVMAAFRQLAKDLNVAVVILDHTPKPMANMPEGRGLLGSTIKSAGARAVHLLTRVKPNEVGGLDVLRLEAHKNNLAPVGEPLGVLRVWEGDGLRFEPYELPGSDQNGPSMKARKALEKYLNDRAGSVIPRKELFDHLITRLNVSERTVKRAMSEIVTDGAAQVVMLVGRGNPVGYKSVLEPAEPGPWDVLAQNTSSASDGNDLGTPLGPKTPSGPKSSEKVEVMTW</sequence>
<dbReference type="Proteomes" id="UP001401887">
    <property type="component" value="Unassembled WGS sequence"/>
</dbReference>
<feature type="region of interest" description="Disordered" evidence="1">
    <location>
        <begin position="339"/>
        <end position="379"/>
    </location>
</feature>
<evidence type="ECO:0000313" key="3">
    <source>
        <dbReference type="Proteomes" id="UP001401887"/>
    </source>
</evidence>
<dbReference type="EMBL" id="BAABRP010000028">
    <property type="protein sequence ID" value="GAA5514933.1"/>
    <property type="molecule type" value="Genomic_DNA"/>
</dbReference>
<accession>A0ABP9WC72</accession>
<organism evidence="2 3">
    <name type="scientific">Deinococcus carri</name>
    <dbReference type="NCBI Taxonomy" id="1211323"/>
    <lineage>
        <taxon>Bacteria</taxon>
        <taxon>Thermotogati</taxon>
        <taxon>Deinococcota</taxon>
        <taxon>Deinococci</taxon>
        <taxon>Deinococcales</taxon>
        <taxon>Deinococcaceae</taxon>
        <taxon>Deinococcus</taxon>
    </lineage>
</organism>
<dbReference type="SUPFAM" id="SSF52540">
    <property type="entry name" value="P-loop containing nucleoside triphosphate hydrolases"/>
    <property type="match status" value="1"/>
</dbReference>
<proteinExistence type="predicted"/>
<keyword evidence="3" id="KW-1185">Reference proteome</keyword>
<dbReference type="Pfam" id="PF13481">
    <property type="entry name" value="AAA_25"/>
    <property type="match status" value="1"/>
</dbReference>
<evidence type="ECO:0008006" key="4">
    <source>
        <dbReference type="Google" id="ProtNLM"/>
    </source>
</evidence>
<dbReference type="Gene3D" id="3.40.50.300">
    <property type="entry name" value="P-loop containing nucleotide triphosphate hydrolases"/>
    <property type="match status" value="1"/>
</dbReference>
<evidence type="ECO:0000256" key="1">
    <source>
        <dbReference type="SAM" id="MobiDB-lite"/>
    </source>
</evidence>
<comment type="caution">
    <text evidence="2">The sequence shown here is derived from an EMBL/GenBank/DDBJ whole genome shotgun (WGS) entry which is preliminary data.</text>
</comment>
<dbReference type="InterPro" id="IPR027417">
    <property type="entry name" value="P-loop_NTPase"/>
</dbReference>
<evidence type="ECO:0000313" key="2">
    <source>
        <dbReference type="EMBL" id="GAA5514933.1"/>
    </source>
</evidence>
<gene>
    <name evidence="2" type="ORF">Dcar01_03697</name>
</gene>
<protein>
    <recommendedName>
        <fullName evidence="4">AAA+ ATPase domain-containing protein</fullName>
    </recommendedName>
</protein>
<feature type="compositionally biased region" description="Basic and acidic residues" evidence="1">
    <location>
        <begin position="370"/>
        <end position="379"/>
    </location>
</feature>
<name>A0ABP9WC72_9DEIO</name>
<reference evidence="2 3" key="1">
    <citation type="submission" date="2024-02" db="EMBL/GenBank/DDBJ databases">
        <title>Deinococcus carri NBRC 110142.</title>
        <authorList>
            <person name="Ichikawa N."/>
            <person name="Katano-Makiyama Y."/>
            <person name="Hidaka K."/>
        </authorList>
    </citation>
    <scope>NUCLEOTIDE SEQUENCE [LARGE SCALE GENOMIC DNA]</scope>
    <source>
        <strain evidence="2 3">NBRC 110142</strain>
    </source>
</reference>